<dbReference type="PANTHER" id="PTHR47845:SF1">
    <property type="entry name" value="NUCLEAR SPECKLE SPLICING REGULATORY PROTEIN 1 HOMOLOG"/>
    <property type="match status" value="1"/>
</dbReference>
<dbReference type="InterPro" id="IPR036872">
    <property type="entry name" value="CH_dom_sf"/>
</dbReference>
<dbReference type="AlphaFoldDB" id="A0A5E8B136"/>
<dbReference type="SMART" id="SM00033">
    <property type="entry name" value="CH"/>
    <property type="match status" value="1"/>
</dbReference>
<keyword evidence="6" id="KW-1185">Reference proteome</keyword>
<keyword evidence="2" id="KW-0175">Coiled coil</keyword>
<feature type="compositionally biased region" description="Basic and acidic residues" evidence="3">
    <location>
        <begin position="469"/>
        <end position="483"/>
    </location>
</feature>
<dbReference type="PROSITE" id="PS50021">
    <property type="entry name" value="CH"/>
    <property type="match status" value="1"/>
</dbReference>
<dbReference type="Pfam" id="PF00307">
    <property type="entry name" value="CH"/>
    <property type="match status" value="1"/>
</dbReference>
<dbReference type="GO" id="GO:0007010">
    <property type="term" value="P:cytoskeleton organization"/>
    <property type="evidence" value="ECO:0007669"/>
    <property type="project" value="UniProtKB-ARBA"/>
</dbReference>
<dbReference type="InterPro" id="IPR018612">
    <property type="entry name" value="NSRP1_N"/>
</dbReference>
<dbReference type="GO" id="GO:0000381">
    <property type="term" value="P:regulation of alternative mRNA splicing, via spliceosome"/>
    <property type="evidence" value="ECO:0007669"/>
    <property type="project" value="InterPro"/>
</dbReference>
<feature type="domain" description="Calponin-homology (CH)" evidence="4">
    <location>
        <begin position="16"/>
        <end position="123"/>
    </location>
</feature>
<feature type="compositionally biased region" description="Basic and acidic residues" evidence="3">
    <location>
        <begin position="394"/>
        <end position="417"/>
    </location>
</feature>
<dbReference type="Proteomes" id="UP000398389">
    <property type="component" value="Unassembled WGS sequence"/>
</dbReference>
<feature type="region of interest" description="Disordered" evidence="3">
    <location>
        <begin position="394"/>
        <end position="483"/>
    </location>
</feature>
<evidence type="ECO:0000256" key="1">
    <source>
        <dbReference type="ARBA" id="ARBA00010126"/>
    </source>
</evidence>
<reference evidence="5 6" key="1">
    <citation type="submission" date="2019-09" db="EMBL/GenBank/DDBJ databases">
        <authorList>
            <person name="Brejova B."/>
        </authorList>
    </citation>
    <scope>NUCLEOTIDE SEQUENCE [LARGE SCALE GENOMIC DNA]</scope>
</reference>
<dbReference type="PRINTS" id="PR00888">
    <property type="entry name" value="SM22CALPONIN"/>
</dbReference>
<organism evidence="5 6">
    <name type="scientific">Magnusiomyces paraingens</name>
    <dbReference type="NCBI Taxonomy" id="2606893"/>
    <lineage>
        <taxon>Eukaryota</taxon>
        <taxon>Fungi</taxon>
        <taxon>Dikarya</taxon>
        <taxon>Ascomycota</taxon>
        <taxon>Saccharomycotina</taxon>
        <taxon>Dipodascomycetes</taxon>
        <taxon>Dipodascales</taxon>
        <taxon>Dipodascaceae</taxon>
        <taxon>Magnusiomyces</taxon>
    </lineage>
</organism>
<evidence type="ECO:0000259" key="4">
    <source>
        <dbReference type="PROSITE" id="PS50021"/>
    </source>
</evidence>
<evidence type="ECO:0000313" key="6">
    <source>
        <dbReference type="Proteomes" id="UP000398389"/>
    </source>
</evidence>
<gene>
    <name evidence="5" type="ORF">SAPINGB_P000638</name>
</gene>
<name>A0A5E8B136_9ASCO</name>
<dbReference type="PANTHER" id="PTHR47845">
    <property type="entry name" value="NUCLEAR SPECKLE SPLICING REGULATORY PROTEIN 1 HOMOLOG"/>
    <property type="match status" value="1"/>
</dbReference>
<dbReference type="InterPro" id="IPR001715">
    <property type="entry name" value="CH_dom"/>
</dbReference>
<dbReference type="SUPFAM" id="SSF47576">
    <property type="entry name" value="Calponin-homology domain, CH-domain"/>
    <property type="match status" value="1"/>
</dbReference>
<dbReference type="RefSeq" id="XP_031851252.1">
    <property type="nucleotide sequence ID" value="XM_031995361.1"/>
</dbReference>
<dbReference type="EMBL" id="CABVLU010000001">
    <property type="protein sequence ID" value="VVT45102.1"/>
    <property type="molecule type" value="Genomic_DNA"/>
</dbReference>
<dbReference type="OrthoDB" id="21595at2759"/>
<sequence>MSEDIPSPPKRGFSDSAAATEIAHWIEAIIGDKVPTSSSEALINALKDGTVLCRLANTVEPGAVPRFKTSSMPFVQMENIAAFLRAASHLGVPDDELFETVDLFEARDPVQVFTTIRSYSRCANKRHPNIPVLGPQLAVKNTTPRVFKPVDIPAWNTHQYGFMNGANQSTEGVVVGRRRDITLPETITKPKPPPRPHNILVPSRPPKPASLNSIKKKEHRTNVFGDEDEDEDEKKKNSDESTNKVPSGKLKSRIGTVNAQLMAYSLQSRSQVEKLSSEQDASIYAYDEVYDSIQAAREKKKEKIQTEEPVYMEKLLESKKQRERDRQRAMDVKLRRERENNVEEFADKESFVTAAYKKQQEEIAQQLLEDEKNEKKIDRRAGLKSMYKTYLNSRDDELIPEKHEFQESTDDCKDKSTDVPLAAGLNVIKKSSGKPTSNTTRKRSSPDDNFNYQDNDNHYNRNRNRRHKSSYENDDRSAETRDFERMLEKRAEDVNIKATQAADEKREQALAIYKSGSSSSAVAAKIEAARQRLLERKKK</sequence>
<evidence type="ECO:0000256" key="2">
    <source>
        <dbReference type="ARBA" id="ARBA00023054"/>
    </source>
</evidence>
<dbReference type="InterPro" id="IPR003096">
    <property type="entry name" value="SM22_calponin"/>
</dbReference>
<evidence type="ECO:0000313" key="5">
    <source>
        <dbReference type="EMBL" id="VVT45102.1"/>
    </source>
</evidence>
<evidence type="ECO:0000256" key="3">
    <source>
        <dbReference type="SAM" id="MobiDB-lite"/>
    </source>
</evidence>
<proteinExistence type="inferred from homology"/>
<dbReference type="Gene3D" id="1.10.418.10">
    <property type="entry name" value="Calponin-like domain"/>
    <property type="match status" value="1"/>
</dbReference>
<comment type="similarity">
    <text evidence="1">Belongs to the NSRP1 family.</text>
</comment>
<protein>
    <recommendedName>
        <fullName evidence="4">Calponin-homology (CH) domain-containing protein</fullName>
    </recommendedName>
</protein>
<feature type="region of interest" description="Disordered" evidence="3">
    <location>
        <begin position="183"/>
        <end position="251"/>
    </location>
</feature>
<dbReference type="InterPro" id="IPR053246">
    <property type="entry name" value="NS_splicing_regulatory_protein"/>
</dbReference>
<feature type="compositionally biased region" description="Basic and acidic residues" evidence="3">
    <location>
        <begin position="233"/>
        <end position="242"/>
    </location>
</feature>
<accession>A0A5E8B136</accession>
<dbReference type="Pfam" id="PF09745">
    <property type="entry name" value="NSRP1_N"/>
    <property type="match status" value="1"/>
</dbReference>
<dbReference type="GeneID" id="43579461"/>